<proteinExistence type="inferred from homology"/>
<dbReference type="Gene3D" id="3.40.190.10">
    <property type="entry name" value="Periplasmic binding protein-like II"/>
    <property type="match status" value="1"/>
</dbReference>
<dbReference type="InterPro" id="IPR005064">
    <property type="entry name" value="BUG"/>
</dbReference>
<dbReference type="Pfam" id="PF03401">
    <property type="entry name" value="TctC"/>
    <property type="match status" value="1"/>
</dbReference>
<dbReference type="EMBL" id="CP017634">
    <property type="protein sequence ID" value="ATW27397.1"/>
    <property type="molecule type" value="Genomic_DNA"/>
</dbReference>
<organism evidence="2 3">
    <name type="scientific">Formimonas warabiya</name>
    <dbReference type="NCBI Taxonomy" id="1761012"/>
    <lineage>
        <taxon>Bacteria</taxon>
        <taxon>Bacillati</taxon>
        <taxon>Bacillota</taxon>
        <taxon>Clostridia</taxon>
        <taxon>Eubacteriales</taxon>
        <taxon>Peptococcaceae</taxon>
        <taxon>Candidatus Formimonas</taxon>
    </lineage>
</organism>
<evidence type="ECO:0008006" key="4">
    <source>
        <dbReference type="Google" id="ProtNLM"/>
    </source>
</evidence>
<dbReference type="OrthoDB" id="8880247at2"/>
<comment type="similarity">
    <text evidence="1">Belongs to the UPF0065 (bug) family.</text>
</comment>
<dbReference type="InterPro" id="IPR042100">
    <property type="entry name" value="Bug_dom1"/>
</dbReference>
<dbReference type="PROSITE" id="PS51257">
    <property type="entry name" value="PROKAR_LIPOPROTEIN"/>
    <property type="match status" value="1"/>
</dbReference>
<dbReference type="SUPFAM" id="SSF53850">
    <property type="entry name" value="Periplasmic binding protein-like II"/>
    <property type="match status" value="1"/>
</dbReference>
<dbReference type="PIRSF" id="PIRSF017082">
    <property type="entry name" value="YflP"/>
    <property type="match status" value="1"/>
</dbReference>
<evidence type="ECO:0000313" key="3">
    <source>
        <dbReference type="Proteomes" id="UP000323521"/>
    </source>
</evidence>
<evidence type="ECO:0000256" key="1">
    <source>
        <dbReference type="ARBA" id="ARBA00006987"/>
    </source>
</evidence>
<keyword evidence="3" id="KW-1185">Reference proteome</keyword>
<reference evidence="2 3" key="1">
    <citation type="submission" date="2016-10" db="EMBL/GenBank/DDBJ databases">
        <title>Complete Genome Sequence of Peptococcaceae strain DCMF.</title>
        <authorList>
            <person name="Edwards R.J."/>
            <person name="Holland S.I."/>
            <person name="Deshpande N.P."/>
            <person name="Wong Y.K."/>
            <person name="Ertan H."/>
            <person name="Manefield M."/>
            <person name="Russell T.L."/>
            <person name="Lee M.J."/>
        </authorList>
    </citation>
    <scope>NUCLEOTIDE SEQUENCE [LARGE SCALE GENOMIC DNA]</scope>
    <source>
        <strain evidence="2 3">DCMF</strain>
    </source>
</reference>
<dbReference type="RefSeq" id="WP_148136752.1">
    <property type="nucleotide sequence ID" value="NZ_CP017634.1"/>
</dbReference>
<protein>
    <recommendedName>
        <fullName evidence="4">Tripartite tricarboxylate transporter substrate binding protein</fullName>
    </recommendedName>
</protein>
<sequence>MKIKGYMGWVVVMVLMVCLVLGLGGCGGQKEVPDSAANTGETEKWQPEKIEIVLPHAVGSNQDMTTRILGEVWSEKLGIPFVYNNKDGASGQVGYTYFLTLPKDGTALLSTNLASASIMYKEQKPDFDWEKDLEWMGIFGIDPGTFFVQKDSPFQTLNDVIEAAKKEKVTVAISYWASPDNLLLQQIMEQTGAQFEIIPYGSGNDLVTQVLGGHVQLGFTKVSGVEKAGDTLRHLAISMSENPVPDMTNNAPTVDSALGTKTLVVASYRAINVPKELREKYPERFKMIQEAFEEAKDDPRVIESMKKAGVDPGLIVDWTPEQLNEQTKIYWDVFEQYKDIYMQKK</sequence>
<gene>
    <name evidence="2" type="ORF">DCMF_23950</name>
</gene>
<dbReference type="AlphaFoldDB" id="A0A3G1KYD2"/>
<dbReference type="Proteomes" id="UP000323521">
    <property type="component" value="Chromosome"/>
</dbReference>
<dbReference type="Gene3D" id="3.40.190.150">
    <property type="entry name" value="Bordetella uptake gene, domain 1"/>
    <property type="match status" value="1"/>
</dbReference>
<accession>A0A3G1KYD2</accession>
<evidence type="ECO:0000313" key="2">
    <source>
        <dbReference type="EMBL" id="ATW27397.1"/>
    </source>
</evidence>
<dbReference type="CDD" id="cd07012">
    <property type="entry name" value="PBP2_Bug_TTT"/>
    <property type="match status" value="1"/>
</dbReference>
<dbReference type="PANTHER" id="PTHR42928:SF5">
    <property type="entry name" value="BLR1237 PROTEIN"/>
    <property type="match status" value="1"/>
</dbReference>
<name>A0A3G1KYD2_FORW1</name>
<dbReference type="PANTHER" id="PTHR42928">
    <property type="entry name" value="TRICARBOXYLATE-BINDING PROTEIN"/>
    <property type="match status" value="1"/>
</dbReference>
<dbReference type="KEGG" id="fwa:DCMF_23950"/>